<dbReference type="InterPro" id="IPR011989">
    <property type="entry name" value="ARM-like"/>
</dbReference>
<reference evidence="4 5" key="1">
    <citation type="journal article" date="2022" name="bioRxiv">
        <title>Genomics of Preaxostyla Flagellates Illuminates Evolutionary Transitions and the Path Towards Mitochondrial Loss.</title>
        <authorList>
            <person name="Novak L.V.F."/>
            <person name="Treitli S.C."/>
            <person name="Pyrih J."/>
            <person name="Halakuc P."/>
            <person name="Pipaliya S.V."/>
            <person name="Vacek V."/>
            <person name="Brzon O."/>
            <person name="Soukal P."/>
            <person name="Eme L."/>
            <person name="Dacks J.B."/>
            <person name="Karnkowska A."/>
            <person name="Elias M."/>
            <person name="Hampl V."/>
        </authorList>
    </citation>
    <scope>NUCLEOTIDE SEQUENCE [LARGE SCALE GENOMIC DNA]</scope>
    <source>
        <strain evidence="4">NAU3</strain>
        <tissue evidence="4">Gut</tissue>
    </source>
</reference>
<dbReference type="SMART" id="SM00025">
    <property type="entry name" value="Pumilio"/>
    <property type="match status" value="6"/>
</dbReference>
<feature type="repeat" description="Pumilio" evidence="2">
    <location>
        <begin position="137"/>
        <end position="178"/>
    </location>
</feature>
<evidence type="ECO:0000313" key="5">
    <source>
        <dbReference type="Proteomes" id="UP001281761"/>
    </source>
</evidence>
<dbReference type="PROSITE" id="PS50303">
    <property type="entry name" value="PUM_HD"/>
    <property type="match status" value="1"/>
</dbReference>
<dbReference type="PROSITE" id="PS50302">
    <property type="entry name" value="PUM"/>
    <property type="match status" value="5"/>
</dbReference>
<organism evidence="4 5">
    <name type="scientific">Blattamonas nauphoetae</name>
    <dbReference type="NCBI Taxonomy" id="2049346"/>
    <lineage>
        <taxon>Eukaryota</taxon>
        <taxon>Metamonada</taxon>
        <taxon>Preaxostyla</taxon>
        <taxon>Oxymonadida</taxon>
        <taxon>Blattamonas</taxon>
    </lineage>
</organism>
<dbReference type="Pfam" id="PF00806">
    <property type="entry name" value="PUF"/>
    <property type="match status" value="6"/>
</dbReference>
<protein>
    <submittedName>
        <fullName evidence="4">mRNA-binding protein PUF3</fullName>
    </submittedName>
</protein>
<dbReference type="PANTHER" id="PTHR12537">
    <property type="entry name" value="RNA BINDING PROTEIN PUMILIO-RELATED"/>
    <property type="match status" value="1"/>
</dbReference>
<feature type="repeat" description="Pumilio" evidence="2">
    <location>
        <begin position="215"/>
        <end position="252"/>
    </location>
</feature>
<evidence type="ECO:0000313" key="4">
    <source>
        <dbReference type="EMBL" id="KAK2963555.1"/>
    </source>
</evidence>
<feature type="domain" description="PUM-HD" evidence="3">
    <location>
        <begin position="1"/>
        <end position="278"/>
    </location>
</feature>
<dbReference type="SUPFAM" id="SSF48371">
    <property type="entry name" value="ARM repeat"/>
    <property type="match status" value="1"/>
</dbReference>
<sequence length="287" mass="32313">MRFRLYIAQKLVDLASQTQLFVYTHIIKLEISTLSMHPYGSRVIQRMVERSRGHSVIIKLFMKGLSRGQMLALVCNEFSNHVLKKCLEHFGASECAVIIACIRTNSLQISKDRYGCVVLQRTIDVASQADCEAILNALQPHIVELLTHTSGNYVVQHILRQEWGDDDPRNGFKKSVVRETSSRIIELATSKIASNVIETILHGSNPEFKDVILRAILMSKSATRLSLDEFGNYVMRIALIEGTEALRAQLVQELVPSMGQLQHSVHGRKVYQKLAILTTGEGKQMKL</sequence>
<dbReference type="InterPro" id="IPR016024">
    <property type="entry name" value="ARM-type_fold"/>
</dbReference>
<keyword evidence="5" id="KW-1185">Reference proteome</keyword>
<dbReference type="PANTHER" id="PTHR12537:SF13">
    <property type="entry name" value="PUMILIO HOMOLOGY DOMAIN FAMILY MEMBER 4"/>
    <property type="match status" value="1"/>
</dbReference>
<feature type="repeat" description="Pumilio" evidence="2">
    <location>
        <begin position="25"/>
        <end position="63"/>
    </location>
</feature>
<name>A0ABQ9YIJ8_9EUKA</name>
<dbReference type="InterPro" id="IPR001313">
    <property type="entry name" value="Pumilio_RNA-bd_rpt"/>
</dbReference>
<dbReference type="Proteomes" id="UP001281761">
    <property type="component" value="Unassembled WGS sequence"/>
</dbReference>
<keyword evidence="1" id="KW-0677">Repeat</keyword>
<gene>
    <name evidence="4" type="ORF">BLNAU_1598</name>
</gene>
<accession>A0ABQ9YIJ8</accession>
<feature type="repeat" description="Pumilio" evidence="2">
    <location>
        <begin position="179"/>
        <end position="214"/>
    </location>
</feature>
<dbReference type="EMBL" id="JARBJD010000006">
    <property type="protein sequence ID" value="KAK2963555.1"/>
    <property type="molecule type" value="Genomic_DNA"/>
</dbReference>
<evidence type="ECO:0000256" key="2">
    <source>
        <dbReference type="PROSITE-ProRule" id="PRU00317"/>
    </source>
</evidence>
<feature type="repeat" description="Pumilio" evidence="2">
    <location>
        <begin position="101"/>
        <end position="136"/>
    </location>
</feature>
<dbReference type="InterPro" id="IPR033133">
    <property type="entry name" value="PUM-HD"/>
</dbReference>
<dbReference type="Gene3D" id="1.25.10.10">
    <property type="entry name" value="Leucine-rich Repeat Variant"/>
    <property type="match status" value="1"/>
</dbReference>
<evidence type="ECO:0000256" key="1">
    <source>
        <dbReference type="ARBA" id="ARBA00022737"/>
    </source>
</evidence>
<comment type="caution">
    <text evidence="4">The sequence shown here is derived from an EMBL/GenBank/DDBJ whole genome shotgun (WGS) entry which is preliminary data.</text>
</comment>
<evidence type="ECO:0000259" key="3">
    <source>
        <dbReference type="PROSITE" id="PS50303"/>
    </source>
</evidence>
<proteinExistence type="predicted"/>